<evidence type="ECO:0000313" key="1">
    <source>
        <dbReference type="EMBL" id="VEU59273.1"/>
    </source>
</evidence>
<organism evidence="1 2">
    <name type="scientific">Mesomycoplasma neurolyticum</name>
    <dbReference type="NCBI Taxonomy" id="2120"/>
    <lineage>
        <taxon>Bacteria</taxon>
        <taxon>Bacillati</taxon>
        <taxon>Mycoplasmatota</taxon>
        <taxon>Mycoplasmoidales</taxon>
        <taxon>Metamycoplasmataceae</taxon>
        <taxon>Mesomycoplasma</taxon>
    </lineage>
</organism>
<dbReference type="Proteomes" id="UP000289440">
    <property type="component" value="Chromosome"/>
</dbReference>
<dbReference type="KEGG" id="mnu:NCTC10166_00232"/>
<keyword evidence="2" id="KW-1185">Reference proteome</keyword>
<sequence>MNLDNFDKELLKHISMIPGVYGFADLNSKNENLEKKHITKKNEWYKAISKIQHSNEIIINLAVVILFSVNTQTIVKEISSLVEFYTKKNNFKLKALNIHIKGVS</sequence>
<dbReference type="EMBL" id="LR214951">
    <property type="protein sequence ID" value="VEU59273.1"/>
    <property type="molecule type" value="Genomic_DNA"/>
</dbReference>
<reference evidence="1 2" key="1">
    <citation type="submission" date="2019-01" db="EMBL/GenBank/DDBJ databases">
        <authorList>
            <consortium name="Pathogen Informatics"/>
        </authorList>
    </citation>
    <scope>NUCLEOTIDE SEQUENCE [LARGE SCALE GENOMIC DNA]</scope>
    <source>
        <strain evidence="1 2">NCTC10166</strain>
    </source>
</reference>
<proteinExistence type="predicted"/>
<dbReference type="OrthoDB" id="9854057at2"/>
<dbReference type="RefSeq" id="WP_129719676.1">
    <property type="nucleotide sequence ID" value="NZ_LR214951.1"/>
</dbReference>
<name>A0A449A545_9BACT</name>
<evidence type="ECO:0000313" key="2">
    <source>
        <dbReference type="Proteomes" id="UP000289440"/>
    </source>
</evidence>
<accession>A0A449A545</accession>
<gene>
    <name evidence="1" type="ORF">NCTC10166_00232</name>
</gene>
<dbReference type="AlphaFoldDB" id="A0A449A545"/>
<protein>
    <submittedName>
        <fullName evidence="1">Uncharacterized protein</fullName>
    </submittedName>
</protein>